<evidence type="ECO:0000256" key="1">
    <source>
        <dbReference type="ARBA" id="ARBA00004328"/>
    </source>
</evidence>
<dbReference type="InterPro" id="IPR054612">
    <property type="entry name" value="Phage_capsid-like_C"/>
</dbReference>
<organism evidence="3 4">
    <name type="scientific">Duncaniella freteri</name>
    <dbReference type="NCBI Taxonomy" id="2530391"/>
    <lineage>
        <taxon>Bacteria</taxon>
        <taxon>Pseudomonadati</taxon>
        <taxon>Bacteroidota</taxon>
        <taxon>Bacteroidia</taxon>
        <taxon>Bacteroidales</taxon>
        <taxon>Muribaculaceae</taxon>
        <taxon>Duncaniella</taxon>
    </lineage>
</organism>
<comment type="subcellular location">
    <subcellularLocation>
        <location evidence="1">Virion</location>
    </subcellularLocation>
</comment>
<dbReference type="Proteomes" id="UP000297635">
    <property type="component" value="Unassembled WGS sequence"/>
</dbReference>
<proteinExistence type="predicted"/>
<dbReference type="Gene3D" id="3.30.2320.10">
    <property type="entry name" value="hypothetical protein PF0899 domain"/>
    <property type="match status" value="1"/>
</dbReference>
<keyword evidence="4" id="KW-1185">Reference proteome</keyword>
<protein>
    <submittedName>
        <fullName evidence="3">Phage major capsid protein</fullName>
    </submittedName>
</protein>
<dbReference type="Pfam" id="PF05065">
    <property type="entry name" value="Phage_capsid"/>
    <property type="match status" value="1"/>
</dbReference>
<dbReference type="AlphaFoldDB" id="A0A4Z0V554"/>
<dbReference type="InterPro" id="IPR024455">
    <property type="entry name" value="Phage_capsid"/>
</dbReference>
<sequence length="526" mass="58003">MSKKVTVEDLGLKFDGMPEAQAAFLRKCAEMVVNVVNKSNEGQLTDEQFMEKMNTALKPFAGIDNESIQSLIKENSELQTLTKSLGEKIAKLEEKGISTDFVSKFDESFNEMYDSESFQKFAFQHGASAKGFVLKDISLTQNYTGDSHVMLTGQSNDVVTQARDKQAHIRDYAVVLTGDPEQTSIAYQEIYEVDRNARYVSENGMLPESMVKIREKSAEVKRAGTHFRISKRMLKSRVYIRSFILNMAVEAVRNNEDFGLLFGDGSGDNLKGITTYEGVTPVENILNDNIVSIPAGGIESIEAVGNGVLIHLEKPYDLLRDGFKIVVSGAVTSTDLNGTFDVIRQNDTTLLLRGAKLKDGATDEQNKADAAAMKADVRNGLYKSIETPNSMDALQAAVAVMTYAQFRPTILALNPLTITAICCEKATDGNRLDVVRDANGNLRVGNLTVVPNTDIPMGHYFLGDFRNGAKIVDYTTMTLEWADDVNCKLKNQVVLICQEELILLVECPWAFSFGQIADLITALAKD</sequence>
<dbReference type="NCBIfam" id="TIGR01554">
    <property type="entry name" value="major_cap_HK97"/>
    <property type="match status" value="1"/>
</dbReference>
<comment type="caution">
    <text evidence="3">The sequence shown here is derived from an EMBL/GenBank/DDBJ whole genome shotgun (WGS) entry which is preliminary data.</text>
</comment>
<name>A0A4Z0V554_9BACT</name>
<dbReference type="GeneID" id="82150553"/>
<evidence type="ECO:0000259" key="2">
    <source>
        <dbReference type="Pfam" id="PF05065"/>
    </source>
</evidence>
<reference evidence="3 4" key="1">
    <citation type="submission" date="2019-02" db="EMBL/GenBank/DDBJ databases">
        <title>Isolation and identification of novel species under the genus Muribaculum.</title>
        <authorList>
            <person name="Miyake S."/>
            <person name="Ding Y."/>
            <person name="Low A."/>
            <person name="Soh M."/>
            <person name="Seedorf H."/>
        </authorList>
    </citation>
    <scope>NUCLEOTIDE SEQUENCE [LARGE SCALE GENOMIC DNA]</scope>
    <source>
        <strain evidence="3 4">TLL-A3</strain>
    </source>
</reference>
<evidence type="ECO:0000313" key="4">
    <source>
        <dbReference type="Proteomes" id="UP000297635"/>
    </source>
</evidence>
<dbReference type="Gene3D" id="3.30.2400.10">
    <property type="entry name" value="Major capsid protein gp5"/>
    <property type="match status" value="1"/>
</dbReference>
<feature type="domain" description="Phage capsid-like C-terminal" evidence="2">
    <location>
        <begin position="157"/>
        <end position="286"/>
    </location>
</feature>
<dbReference type="SUPFAM" id="SSF56563">
    <property type="entry name" value="Major capsid protein gp5"/>
    <property type="match status" value="1"/>
</dbReference>
<gene>
    <name evidence="3" type="ORF">EZ315_12200</name>
</gene>
<dbReference type="RefSeq" id="WP_135472316.1">
    <property type="nucleotide sequence ID" value="NZ_SJSA01000002.1"/>
</dbReference>
<accession>A0A4Z0V554</accession>
<dbReference type="EMBL" id="SJSA01000002">
    <property type="protein sequence ID" value="TGG36595.1"/>
    <property type="molecule type" value="Genomic_DNA"/>
</dbReference>
<evidence type="ECO:0000313" key="3">
    <source>
        <dbReference type="EMBL" id="TGG36595.1"/>
    </source>
</evidence>